<feature type="chain" id="PRO_5031508355" description="PrcB C-terminal domain-containing protein" evidence="1">
    <location>
        <begin position="20"/>
        <end position="283"/>
    </location>
</feature>
<keyword evidence="4" id="KW-1185">Reference proteome</keyword>
<comment type="caution">
    <text evidence="3">The sequence shown here is derived from an EMBL/GenBank/DDBJ whole genome shotgun (WGS) entry which is preliminary data.</text>
</comment>
<feature type="signal peptide" evidence="1">
    <location>
        <begin position="1"/>
        <end position="19"/>
    </location>
</feature>
<accession>A0A7Y2K350</accession>
<dbReference type="PROSITE" id="PS51257">
    <property type="entry name" value="PROKAR_LIPOPROTEIN"/>
    <property type="match status" value="1"/>
</dbReference>
<name>A0A7Y2K350_9BURK</name>
<evidence type="ECO:0000313" key="3">
    <source>
        <dbReference type="EMBL" id="NNG24559.1"/>
    </source>
</evidence>
<protein>
    <recommendedName>
        <fullName evidence="2">PrcB C-terminal domain-containing protein</fullName>
    </recommendedName>
</protein>
<organism evidence="3 4">
    <name type="scientific">Telluria aromaticivorans</name>
    <dbReference type="NCBI Taxonomy" id="2725995"/>
    <lineage>
        <taxon>Bacteria</taxon>
        <taxon>Pseudomonadati</taxon>
        <taxon>Pseudomonadota</taxon>
        <taxon>Betaproteobacteria</taxon>
        <taxon>Burkholderiales</taxon>
        <taxon>Oxalobacteraceae</taxon>
        <taxon>Telluria group</taxon>
        <taxon>Telluria</taxon>
    </lineage>
</organism>
<sequence length="283" mass="29479">MNMAGRVLLSVAVIGVTLAACGGDDSTTEQSSRTAVQGIAVGEPNGGVPVVSEYIKMAQGASCADTRNKLYVIDSKYVLWDRAGQCADAAYAQTLMGLSPQAVLCSAGQTIAGPRTSCSDASLRPLFDTMLQNLDKADLGLGAGHKVEPVDLLPAPGGSLAFQTLSHTTRSAITAPREVVVRDADAWATLWQEHAGTDLPLPAVDFSRQMVIGVFLGARSNGCFDTAIASVIPGEGSLEVLHVDTEPGPAVFCTMAITYPAHLVVVDRSSAPVVFSKKIHIIG</sequence>
<gene>
    <name evidence="3" type="ORF">HGB41_16325</name>
</gene>
<dbReference type="RefSeq" id="WP_171086313.1">
    <property type="nucleotide sequence ID" value="NZ_JABAIV010000005.1"/>
</dbReference>
<evidence type="ECO:0000313" key="4">
    <source>
        <dbReference type="Proteomes" id="UP000533905"/>
    </source>
</evidence>
<evidence type="ECO:0000256" key="1">
    <source>
        <dbReference type="SAM" id="SignalP"/>
    </source>
</evidence>
<dbReference type="Pfam" id="PF14343">
    <property type="entry name" value="PrcB_C"/>
    <property type="match status" value="1"/>
</dbReference>
<keyword evidence="1" id="KW-0732">Signal</keyword>
<proteinExistence type="predicted"/>
<dbReference type="AlphaFoldDB" id="A0A7Y2K350"/>
<feature type="domain" description="PrcB C-terminal" evidence="2">
    <location>
        <begin position="210"/>
        <end position="266"/>
    </location>
</feature>
<dbReference type="InterPro" id="IPR025748">
    <property type="entry name" value="PrcB_C_dom"/>
</dbReference>
<dbReference type="EMBL" id="JABAIV010000005">
    <property type="protein sequence ID" value="NNG24559.1"/>
    <property type="molecule type" value="Genomic_DNA"/>
</dbReference>
<reference evidence="3 4" key="1">
    <citation type="submission" date="2020-04" db="EMBL/GenBank/DDBJ databases">
        <title>Massilia sp. nov., a cold adapted bacteria isolated from Arctic soil.</title>
        <authorList>
            <person name="Son J."/>
            <person name="Ka J.-O."/>
        </authorList>
    </citation>
    <scope>NUCLEOTIDE SEQUENCE [LARGE SCALE GENOMIC DNA]</scope>
    <source>
        <strain evidence="3 4">ML15P13</strain>
    </source>
</reference>
<evidence type="ECO:0000259" key="2">
    <source>
        <dbReference type="Pfam" id="PF14343"/>
    </source>
</evidence>
<dbReference type="Proteomes" id="UP000533905">
    <property type="component" value="Unassembled WGS sequence"/>
</dbReference>